<evidence type="ECO:0000256" key="6">
    <source>
        <dbReference type="SAM" id="Phobius"/>
    </source>
</evidence>
<keyword evidence="10" id="KW-1185">Reference proteome</keyword>
<dbReference type="STRING" id="1391654.AKJ09_04600"/>
<dbReference type="SUPFAM" id="SSF81442">
    <property type="entry name" value="Cytochrome c oxidase subunit I-like"/>
    <property type="match status" value="1"/>
</dbReference>
<feature type="transmembrane region" description="Helical" evidence="6">
    <location>
        <begin position="20"/>
        <end position="42"/>
    </location>
</feature>
<feature type="domain" description="Cytochrome oxidase subunit I profile" evidence="7">
    <location>
        <begin position="1"/>
        <end position="396"/>
    </location>
</feature>
<keyword evidence="6" id="KW-0472">Membrane</keyword>
<feature type="transmembrane region" description="Helical" evidence="6">
    <location>
        <begin position="227"/>
        <end position="247"/>
    </location>
</feature>
<evidence type="ECO:0000259" key="7">
    <source>
        <dbReference type="PROSITE" id="PS50855"/>
    </source>
</evidence>
<protein>
    <submittedName>
        <fullName evidence="9">Cytochrome c oxidase subunit CcoN</fullName>
    </submittedName>
</protein>
<feature type="transmembrane region" description="Helical" evidence="6">
    <location>
        <begin position="94"/>
        <end position="116"/>
    </location>
</feature>
<evidence type="ECO:0000313" key="10">
    <source>
        <dbReference type="Proteomes" id="UP000064967"/>
    </source>
</evidence>
<dbReference type="AlphaFoldDB" id="A0A0K1PX31"/>
<keyword evidence="2" id="KW-0249">Electron transport</keyword>
<feature type="transmembrane region" description="Helical" evidence="6">
    <location>
        <begin position="476"/>
        <end position="499"/>
    </location>
</feature>
<dbReference type="GO" id="GO:0016020">
    <property type="term" value="C:membrane"/>
    <property type="evidence" value="ECO:0007669"/>
    <property type="project" value="InterPro"/>
</dbReference>
<feature type="transmembrane region" description="Helical" evidence="6">
    <location>
        <begin position="203"/>
        <end position="220"/>
    </location>
</feature>
<dbReference type="GO" id="GO:0046872">
    <property type="term" value="F:metal ion binding"/>
    <property type="evidence" value="ECO:0007669"/>
    <property type="project" value="UniProtKB-KW"/>
</dbReference>
<evidence type="ECO:0000313" key="9">
    <source>
        <dbReference type="EMBL" id="AKU97936.1"/>
    </source>
</evidence>
<dbReference type="InterPro" id="IPR023616">
    <property type="entry name" value="Cyt_c_oxase-like_su1_dom"/>
</dbReference>
<dbReference type="InterPro" id="IPR003468">
    <property type="entry name" value="Cyt_c_oxidase_monohaem-su/FixO"/>
</dbReference>
<dbReference type="Pfam" id="PF00034">
    <property type="entry name" value="Cytochrom_C"/>
    <property type="match status" value="1"/>
</dbReference>
<feature type="transmembrane region" description="Helical" evidence="6">
    <location>
        <begin position="62"/>
        <end position="82"/>
    </location>
</feature>
<evidence type="ECO:0000256" key="4">
    <source>
        <dbReference type="ARBA" id="ARBA00023004"/>
    </source>
</evidence>
<proteinExistence type="predicted"/>
<feature type="transmembrane region" description="Helical" evidence="6">
    <location>
        <begin position="300"/>
        <end position="320"/>
    </location>
</feature>
<dbReference type="Proteomes" id="UP000064967">
    <property type="component" value="Chromosome"/>
</dbReference>
<dbReference type="Gene3D" id="1.20.210.10">
    <property type="entry name" value="Cytochrome c oxidase-like, subunit I domain"/>
    <property type="match status" value="1"/>
</dbReference>
<keyword evidence="4 5" id="KW-0408">Iron</keyword>
<feature type="transmembrane region" description="Helical" evidence="6">
    <location>
        <begin position="128"/>
        <end position="152"/>
    </location>
</feature>
<keyword evidence="2" id="KW-0813">Transport</keyword>
<feature type="transmembrane region" description="Helical" evidence="6">
    <location>
        <begin position="419"/>
        <end position="441"/>
    </location>
</feature>
<name>A0A0K1PX31_9BACT</name>
<feature type="transmembrane region" description="Helical" evidence="6">
    <location>
        <begin position="340"/>
        <end position="360"/>
    </location>
</feature>
<accession>A0A0K1PX31</accession>
<dbReference type="GO" id="GO:0004129">
    <property type="term" value="F:cytochrome-c oxidase activity"/>
    <property type="evidence" value="ECO:0007669"/>
    <property type="project" value="InterPro"/>
</dbReference>
<keyword evidence="6" id="KW-0812">Transmembrane</keyword>
<dbReference type="SUPFAM" id="SSF46626">
    <property type="entry name" value="Cytochrome c"/>
    <property type="match status" value="3"/>
</dbReference>
<feature type="domain" description="Cytochrome c" evidence="8">
    <location>
        <begin position="521"/>
        <end position="636"/>
    </location>
</feature>
<dbReference type="InterPro" id="IPR036909">
    <property type="entry name" value="Cyt_c-like_dom_sf"/>
</dbReference>
<feature type="domain" description="Cytochrome c" evidence="8">
    <location>
        <begin position="670"/>
        <end position="753"/>
    </location>
</feature>
<dbReference type="PANTHER" id="PTHR35008:SF8">
    <property type="entry name" value="ALCOHOL DEHYDROGENASE CYTOCHROME C SUBUNIT"/>
    <property type="match status" value="1"/>
</dbReference>
<dbReference type="PROSITE" id="PS50855">
    <property type="entry name" value="COX1"/>
    <property type="match status" value="1"/>
</dbReference>
<dbReference type="GO" id="GO:0020037">
    <property type="term" value="F:heme binding"/>
    <property type="evidence" value="ECO:0007669"/>
    <property type="project" value="InterPro"/>
</dbReference>
<feature type="transmembrane region" description="Helical" evidence="6">
    <location>
        <begin position="372"/>
        <end position="399"/>
    </location>
</feature>
<dbReference type="EMBL" id="CP012333">
    <property type="protein sequence ID" value="AKU97936.1"/>
    <property type="molecule type" value="Genomic_DNA"/>
</dbReference>
<dbReference type="InterPro" id="IPR000883">
    <property type="entry name" value="Cyt_C_Oxase_1"/>
</dbReference>
<dbReference type="PANTHER" id="PTHR35008">
    <property type="entry name" value="BLL4482 PROTEIN-RELATED"/>
    <property type="match status" value="1"/>
</dbReference>
<dbReference type="InterPro" id="IPR051459">
    <property type="entry name" value="Cytochrome_c-type_DH"/>
</dbReference>
<dbReference type="InterPro" id="IPR009056">
    <property type="entry name" value="Cyt_c-like_dom"/>
</dbReference>
<sequence>MSGRTSTPKIEHHLVRAHGIAALASLVVVALAGLAVAAKFVFPNFAGTTAAFTWGRLRFVHTQGIFFGWLGNAFLAFLYYVVPRLTDRSVTSRPLGWVMFVTWQCAIVLLGWASVLAGRSQPLEWAEFPLYVDVIASIAFGLALVQFVMPFLSTRAREMYVSGWYLVAALVFTPAAYAIGNVVPEYVPGAAGAAFSGLWTHDAVGLFVTPIALAVAYYVIPARTARPIFSHALSLFGFWLLASVYPLNGMHHYLLSPLPMDAQLGSVVASVLLGFTVIVVVTNLLLSVRGEAAKVAADPALRFVWTAVVCYLLVSLQGATQALIPFNRVVHFTDWVVGHSHLAMLGFGSFMAIGALAHAWEHSPISRYDARALNLAYVLLVVGLVTMVLDLTIAGLVQADAWSSLRPWTDSLTLSRPYWIVRIASGVCLLAGFLALFKAFFSGPSYEQRRSGRKTDLVMPARSGDDTSRVPAAIGWAYVIVFAVGVAFFALSFVALGVLPMRALAEETRRDAPKTTPTRSDLELRGREIYAREGCAYCHTQQVRATEEDVARFGPATAAWEQRNDIPHLYGTRRIGPDLAREGGLRRNDWQLTHLYDPRAVEPLSVMPRFPWLFDGAAAAPRPDAIALVAYLQSLGREKKDAGTSAGSPHCSCKDVDPSGPRFPISTSGGDIDRGERVFATRCIGCHGAGGHGDGLASTTLLPRPADLTAAAFTADRLNDVLWNGVPGTAMPRFKELSKEDLKGVIAFVGSLDAPPTRARGDLELGRTVYEIRCAACHGMNGRADGPADMRTPRLPANFHFKQPTEARAHDVLARGIPGTAMVAMRQNLSDAEEDAVIAYVRSLFDAVPAEETVKP</sequence>
<evidence type="ECO:0000256" key="3">
    <source>
        <dbReference type="ARBA" id="ARBA00022723"/>
    </source>
</evidence>
<evidence type="ECO:0000256" key="5">
    <source>
        <dbReference type="PROSITE-ProRule" id="PRU00433"/>
    </source>
</evidence>
<dbReference type="RefSeq" id="WP_146648992.1">
    <property type="nucleotide sequence ID" value="NZ_CP012333.1"/>
</dbReference>
<dbReference type="InterPro" id="IPR036927">
    <property type="entry name" value="Cyt_c_oxase-like_su1_sf"/>
</dbReference>
<gene>
    <name evidence="9" type="ORF">AKJ09_04600</name>
</gene>
<keyword evidence="2" id="KW-0679">Respiratory chain</keyword>
<evidence type="ECO:0000256" key="2">
    <source>
        <dbReference type="ARBA" id="ARBA00022660"/>
    </source>
</evidence>
<dbReference type="UniPathway" id="UPA00705"/>
<dbReference type="Pfam" id="PF13442">
    <property type="entry name" value="Cytochrome_CBB3"/>
    <property type="match status" value="1"/>
</dbReference>
<dbReference type="PATRIC" id="fig|1391654.3.peg.4663"/>
<dbReference type="Pfam" id="PF02433">
    <property type="entry name" value="FixO"/>
    <property type="match status" value="1"/>
</dbReference>
<keyword evidence="3 5" id="KW-0479">Metal-binding</keyword>
<feature type="transmembrane region" description="Helical" evidence="6">
    <location>
        <begin position="164"/>
        <end position="183"/>
    </location>
</feature>
<dbReference type="Pfam" id="PF00115">
    <property type="entry name" value="COX1"/>
    <property type="match status" value="1"/>
</dbReference>
<dbReference type="Gene3D" id="1.10.760.10">
    <property type="entry name" value="Cytochrome c-like domain"/>
    <property type="match status" value="3"/>
</dbReference>
<keyword evidence="1 5" id="KW-0349">Heme</keyword>
<dbReference type="KEGG" id="llu:AKJ09_04600"/>
<organism evidence="9 10">
    <name type="scientific">Labilithrix luteola</name>
    <dbReference type="NCBI Taxonomy" id="1391654"/>
    <lineage>
        <taxon>Bacteria</taxon>
        <taxon>Pseudomonadati</taxon>
        <taxon>Myxococcota</taxon>
        <taxon>Polyangia</taxon>
        <taxon>Polyangiales</taxon>
        <taxon>Labilitrichaceae</taxon>
        <taxon>Labilithrix</taxon>
    </lineage>
</organism>
<reference evidence="9 10" key="1">
    <citation type="submission" date="2015-08" db="EMBL/GenBank/DDBJ databases">
        <authorList>
            <person name="Babu N.S."/>
            <person name="Beckwith C.J."/>
            <person name="Beseler K.G."/>
            <person name="Brison A."/>
            <person name="Carone J.V."/>
            <person name="Caskin T.P."/>
            <person name="Diamond M."/>
            <person name="Durham M.E."/>
            <person name="Foxe J.M."/>
            <person name="Go M."/>
            <person name="Henderson B.A."/>
            <person name="Jones I.B."/>
            <person name="McGettigan J.A."/>
            <person name="Micheletti S.J."/>
            <person name="Nasrallah M.E."/>
            <person name="Ortiz D."/>
            <person name="Piller C.R."/>
            <person name="Privatt S.R."/>
            <person name="Schneider S.L."/>
            <person name="Sharp S."/>
            <person name="Smith T.C."/>
            <person name="Stanton J.D."/>
            <person name="Ullery H.E."/>
            <person name="Wilson R.J."/>
            <person name="Serrano M.G."/>
            <person name="Buck G."/>
            <person name="Lee V."/>
            <person name="Wang Y."/>
            <person name="Carvalho R."/>
            <person name="Voegtly L."/>
            <person name="Shi R."/>
            <person name="Duckworth R."/>
            <person name="Johnson A."/>
            <person name="Loviza R."/>
            <person name="Walstead R."/>
            <person name="Shah Z."/>
            <person name="Kiflezghi M."/>
            <person name="Wade K."/>
            <person name="Ball S.L."/>
            <person name="Bradley K.W."/>
            <person name="Asai D.J."/>
            <person name="Bowman C.A."/>
            <person name="Russell D.A."/>
            <person name="Pope W.H."/>
            <person name="Jacobs-Sera D."/>
            <person name="Hendrix R.W."/>
            <person name="Hatfull G.F."/>
        </authorList>
    </citation>
    <scope>NUCLEOTIDE SEQUENCE [LARGE SCALE GENOMIC DNA]</scope>
    <source>
        <strain evidence="9 10">DSM 27648</strain>
    </source>
</reference>
<dbReference type="OrthoDB" id="9806838at2"/>
<keyword evidence="6" id="KW-1133">Transmembrane helix</keyword>
<evidence type="ECO:0000259" key="8">
    <source>
        <dbReference type="PROSITE" id="PS51007"/>
    </source>
</evidence>
<feature type="transmembrane region" description="Helical" evidence="6">
    <location>
        <begin position="267"/>
        <end position="288"/>
    </location>
</feature>
<feature type="domain" description="Cytochrome c" evidence="8">
    <location>
        <begin position="761"/>
        <end position="845"/>
    </location>
</feature>
<evidence type="ECO:0000256" key="1">
    <source>
        <dbReference type="ARBA" id="ARBA00022617"/>
    </source>
</evidence>
<dbReference type="PROSITE" id="PS51007">
    <property type="entry name" value="CYTC"/>
    <property type="match status" value="3"/>
</dbReference>
<dbReference type="GO" id="GO:0006119">
    <property type="term" value="P:oxidative phosphorylation"/>
    <property type="evidence" value="ECO:0007669"/>
    <property type="project" value="UniProtKB-UniPathway"/>
</dbReference>